<organism evidence="3">
    <name type="scientific">uncultured bacterium</name>
    <name type="common">gcode 4</name>
    <dbReference type="NCBI Taxonomy" id="1234023"/>
    <lineage>
        <taxon>Bacteria</taxon>
        <taxon>environmental samples</taxon>
    </lineage>
</organism>
<name>K1XXZ1_9BACT</name>
<sequence>MGKFWQSLSTAWLRVGNTAATPLRIWGEIANAWANVIRQGISGTKNIAEVTKQTLDALVHNFTDFSKVEGKWYQKLLKVPANLVSAITRRPAMITASGVASAANQWVREPFKKLLYTPGKMFKWMRNSMRLFSKKKGFDFEKYDTHETKEDTRASNRKAKSLGFFGAKKWVIEEKKIEKKVEKIEEKKVEVKEEKKWNEVESRKAGEEPKKAEEKKIEKKAEEKKVEEPKKEEKREEKREEKKPEEWKEKPVEKKVTEQSEGIPHTAKDGTGGGKEKKADTPKPIDDKKNEGPEEAPKKDKEKKVEEKKEEKKWNEVESRIPLKTAQEAGEELKKEYDKRLKNKLHKWWIIERGKEAKMWDTLEDIMKNLKEKDPTFVGYLEEILSQPKKKKHD</sequence>
<feature type="compositionally biased region" description="Basic and acidic residues" evidence="2">
    <location>
        <begin position="198"/>
        <end position="258"/>
    </location>
</feature>
<keyword evidence="1" id="KW-0175">Coiled coil</keyword>
<dbReference type="AlphaFoldDB" id="K1XXZ1"/>
<evidence type="ECO:0000313" key="3">
    <source>
        <dbReference type="EMBL" id="EKD25193.1"/>
    </source>
</evidence>
<evidence type="ECO:0000256" key="1">
    <source>
        <dbReference type="SAM" id="Coils"/>
    </source>
</evidence>
<proteinExistence type="predicted"/>
<dbReference type="EMBL" id="AMFJ01036115">
    <property type="protein sequence ID" value="EKD25193.1"/>
    <property type="molecule type" value="Genomic_DNA"/>
</dbReference>
<feature type="compositionally biased region" description="Basic and acidic residues" evidence="2">
    <location>
        <begin position="274"/>
        <end position="315"/>
    </location>
</feature>
<feature type="coiled-coil region" evidence="1">
    <location>
        <begin position="167"/>
        <end position="194"/>
    </location>
</feature>
<evidence type="ECO:0000256" key="2">
    <source>
        <dbReference type="SAM" id="MobiDB-lite"/>
    </source>
</evidence>
<protein>
    <submittedName>
        <fullName evidence="3">Uncharacterized protein</fullName>
    </submittedName>
</protein>
<reference evidence="3" key="1">
    <citation type="journal article" date="2012" name="Science">
        <title>Fermentation, hydrogen, and sulfur metabolism in multiple uncultivated bacterial phyla.</title>
        <authorList>
            <person name="Wrighton K.C."/>
            <person name="Thomas B.C."/>
            <person name="Sharon I."/>
            <person name="Miller C.S."/>
            <person name="Castelle C.J."/>
            <person name="VerBerkmoes N.C."/>
            <person name="Wilkins M.J."/>
            <person name="Hettich R.L."/>
            <person name="Lipton M.S."/>
            <person name="Williams K.H."/>
            <person name="Long P.E."/>
            <person name="Banfield J.F."/>
        </authorList>
    </citation>
    <scope>NUCLEOTIDE SEQUENCE [LARGE SCALE GENOMIC DNA]</scope>
</reference>
<feature type="region of interest" description="Disordered" evidence="2">
    <location>
        <begin position="198"/>
        <end position="315"/>
    </location>
</feature>
<accession>K1XXZ1</accession>
<gene>
    <name evidence="3" type="ORF">ACD_80C00108G0001</name>
</gene>
<comment type="caution">
    <text evidence="3">The sequence shown here is derived from an EMBL/GenBank/DDBJ whole genome shotgun (WGS) entry which is preliminary data.</text>
</comment>